<proteinExistence type="predicted"/>
<protein>
    <submittedName>
        <fullName evidence="1">P-loop containing nucleoside triphosphate hydrolase protein</fullName>
    </submittedName>
</protein>
<organism evidence="1 2">
    <name type="scientific">Auriscalpium vulgare</name>
    <dbReference type="NCBI Taxonomy" id="40419"/>
    <lineage>
        <taxon>Eukaryota</taxon>
        <taxon>Fungi</taxon>
        <taxon>Dikarya</taxon>
        <taxon>Basidiomycota</taxon>
        <taxon>Agaricomycotina</taxon>
        <taxon>Agaricomycetes</taxon>
        <taxon>Russulales</taxon>
        <taxon>Auriscalpiaceae</taxon>
        <taxon>Auriscalpium</taxon>
    </lineage>
</organism>
<reference evidence="1" key="2">
    <citation type="journal article" date="2022" name="New Phytol.">
        <title>Evolutionary transition to the ectomycorrhizal habit in the genomes of a hyperdiverse lineage of mushroom-forming fungi.</title>
        <authorList>
            <person name="Looney B."/>
            <person name="Miyauchi S."/>
            <person name="Morin E."/>
            <person name="Drula E."/>
            <person name="Courty P.E."/>
            <person name="Kohler A."/>
            <person name="Kuo A."/>
            <person name="LaButti K."/>
            <person name="Pangilinan J."/>
            <person name="Lipzen A."/>
            <person name="Riley R."/>
            <person name="Andreopoulos W."/>
            <person name="He G."/>
            <person name="Johnson J."/>
            <person name="Nolan M."/>
            <person name="Tritt A."/>
            <person name="Barry K.W."/>
            <person name="Grigoriev I.V."/>
            <person name="Nagy L.G."/>
            <person name="Hibbett D."/>
            <person name="Henrissat B."/>
            <person name="Matheny P.B."/>
            <person name="Labbe J."/>
            <person name="Martin F.M."/>
        </authorList>
    </citation>
    <scope>NUCLEOTIDE SEQUENCE</scope>
    <source>
        <strain evidence="1">FP105234-sp</strain>
    </source>
</reference>
<keyword evidence="2" id="KW-1185">Reference proteome</keyword>
<sequence>MDDARISRSRRLFLSILDGKTSLNSRNTALFLEAISVQEAPVPALAKLLTRADLYQTALWADQSVSFFNKTAAPLLDFFRQAPELKLVQGGQSLQDFVVKTVEPPIFWDAFVKALRSGHLQEGARLGFSWLLLQLVSLPPDQAQPYRALAEDTSVLDILLASANSETRTYTQSIKHVVETRGVGAAIDDDGPGGRHDNDFPDFRSIAILPTADEIYSKRKPFLRTADDMEDVDESQRTATHLDNQYRLLREDMLYELRNELQIALGEKKGHHRGLVVEGLKIQDLHGEPSTRNPRWGLQFQCREDLWFFRKDKPKNRPKYLKDNPKLVRDGSLVCLLVDNEIVAFPTISRDEELLSKTPPIFALQFDEESSATKTLTKLRGLEVVKLIQIDTAIFSYKPVLEALKAIKAMPLAPEIILWKEGSTIPEPPLGLSISHITRALIEAPYQDLRPLLGTPKAIKLDDAQAASLLMSLTRRVSLIQGPPGTGKSFIGALLAKIFHDKTAQTILVCCYTNHALDQFLEDLLDIGIPQGSLVRLGGRTTARTEPLSLYSQKSNFRFGRADWAVIDPLKNASQVCFHRLRAAFERYMRLRTGFSGNDLMSFLEFEHDLYYEAFRVPSDEKGMTRVGKGGKAADPQYLVMQWIQGKNAGMYLHEPFVRQAREIWAMSRAERDTQLAEWRDTMLRQEVESFYQLASQYNEYQEQLGRKFKENETTVLRTKRIIGCTTTAAAKYSQQLQEASPHILIVEEAGEILESHVLTALGQTTERLILIGDHQQLRPKVNNYLLTVEKGEGYDFNKSVFERMVLKGYPHKTLLRQHRMRPEIAELVRFLTYSDLIDADSTKGRPDLRGVLSNIVFIEHAKPEDVNAKISDGRDEGSKSSKQNTHEVQMVLKILRYLAQQGYGTSQVVILTPYLGQLHLLRDALKKDNDPVLNDLDSYDLIRAGLLQPAAASVSKNSIRLATIDNYQGEESDIVILSLTRSNPNHDIGFMFSPERLNVLLSRSRNALIMIGNAETFMKSRKGGELWTRLLDFCKLRGYIYGGLPVKCERHPDRQASLREPEDFDNLCPDGGCSEPCGTMLKCGLHTCPSKCHQLADHSKMACDQIMHDKCSAGHPLSWKCQFSRPLVCRKCERAAALAEKKQKEAFEAQRLREVEQQKHIQQLAELEEQIRAEQEKQTDVRLTQERQNALRQKIADLEEARARTLRTFTTRAAPVSSHANPPSTSTQSSPPTSLPQVTPAEPQQGARDESQQTPPPPPAQAQKILEQPPISVSQQEWQRQKDMEGADNTSIDAIMEMVGLEEVKAQVLAIKAKIDLGIRQGTSVKDERFNVVLQGNPGTGKTTVARHYAKFLTSLGVLPGDEFIETTGSKLANEGVPGIQKQLETVLNAGGGTIFIDEAYQLTSAHNFGGGPVLDFLLAEMENNVGKLVFILAGYNKQMEKFFEHNPGLTSRVPYQLQFADYSDAELLTMLVKRIEKKYGGRMRVEGGMRGLGCRIAITRLGRGRGREGFGNARALQNMFDKVTGRQATRIARQRREGLAPDDMLLVQEDLIGPDPSQAVLVSKSWTKLHEMIGLKEVKESVQNLFNIINTNYQRELREKEPVQVSLNRVFIGSPGTGKTTVAKLYGQILADLALLSNGEVVVKNPADFIGNVLGASESNTKAILATTVGKVLVIDEAYMLYGGKSAGSGNTDSFKTAVIDTMVAEIQSVPGEDRCVLLLGYEKEIRDMFQNVNPGLSRRFAIEEAFKFADFNDAELTKILELKLKQGDLAATDNAKRVAIEVLGRERNRPNFGNGGAVENLLSGAKGRYQARQAKLPLRERSMDIVFEPQDFDLKFDRAAHSGANLKALFADVIGCEKIVEKLEGYQNIARSMKTRGRVVRPGLIPTNFVFKGPPGTGKTTTARKMGEVYYDMGILSSVDVVECSASDLVGEYVGQTGPKTQRLFTQALGKVLFIDEAYRLAEGHFAKEAIDELVSTLTLEAFAGKLVVILAGYDQDINKLLDVNAGLSSRFPEVILFENMSAEACLRVIAQELKENDITSAELADPAGAYAAMVEKMRELARGPSWGNARDAKTLANAMAGRVWGRENVDVSGDVPLHLDDALACMDDMLRERHERSTNLPTPQNPFADRMQRAPPQPPTLTPPAISTAQSAATTTAPPASAAPAEQADGRDAGVSDQIWRQLQADKKAALDAAKRKEEETRALEAALAEARREEARAEEARRAAEAELERRAMDAAKANELKRRLELERIAAIERRRELERMEALLEERRRQEQEEREREREAQAQAKLRSMGVCVAGYRWIKQSSGYRCAGGTHFVSDAQLGL</sequence>
<dbReference type="EMBL" id="MU275863">
    <property type="protein sequence ID" value="KAI0050262.1"/>
    <property type="molecule type" value="Genomic_DNA"/>
</dbReference>
<keyword evidence="1" id="KW-0378">Hydrolase</keyword>
<evidence type="ECO:0000313" key="2">
    <source>
        <dbReference type="Proteomes" id="UP000814033"/>
    </source>
</evidence>
<reference evidence="1" key="1">
    <citation type="submission" date="2021-02" db="EMBL/GenBank/DDBJ databases">
        <authorList>
            <consortium name="DOE Joint Genome Institute"/>
            <person name="Ahrendt S."/>
            <person name="Looney B.P."/>
            <person name="Miyauchi S."/>
            <person name="Morin E."/>
            <person name="Drula E."/>
            <person name="Courty P.E."/>
            <person name="Chicoki N."/>
            <person name="Fauchery L."/>
            <person name="Kohler A."/>
            <person name="Kuo A."/>
            <person name="Labutti K."/>
            <person name="Pangilinan J."/>
            <person name="Lipzen A."/>
            <person name="Riley R."/>
            <person name="Andreopoulos W."/>
            <person name="He G."/>
            <person name="Johnson J."/>
            <person name="Barry K.W."/>
            <person name="Grigoriev I.V."/>
            <person name="Nagy L."/>
            <person name="Hibbett D."/>
            <person name="Henrissat B."/>
            <person name="Matheny P.B."/>
            <person name="Labbe J."/>
            <person name="Martin F."/>
        </authorList>
    </citation>
    <scope>NUCLEOTIDE SEQUENCE</scope>
    <source>
        <strain evidence="1">FP105234-sp</strain>
    </source>
</reference>
<comment type="caution">
    <text evidence="1">The sequence shown here is derived from an EMBL/GenBank/DDBJ whole genome shotgun (WGS) entry which is preliminary data.</text>
</comment>
<name>A0ACB8S2D7_9AGAM</name>
<accession>A0ACB8S2D7</accession>
<dbReference type="Proteomes" id="UP000814033">
    <property type="component" value="Unassembled WGS sequence"/>
</dbReference>
<evidence type="ECO:0000313" key="1">
    <source>
        <dbReference type="EMBL" id="KAI0050262.1"/>
    </source>
</evidence>
<gene>
    <name evidence="1" type="ORF">FA95DRAFT_639280</name>
</gene>